<protein>
    <submittedName>
        <fullName evidence="1">Uncharacterized protein</fullName>
    </submittedName>
</protein>
<dbReference type="Proteomes" id="UP000262882">
    <property type="component" value="Unassembled WGS sequence"/>
</dbReference>
<evidence type="ECO:0000313" key="2">
    <source>
        <dbReference type="Proteomes" id="UP000262882"/>
    </source>
</evidence>
<name>A0A372GLI4_9ACTN</name>
<sequence>MFAGAGCQDRIVDEALATGGDLRRLCDLFSVTIATAEHYAAVLNYPCLATDGPSTSSQTEVPVTQHGE</sequence>
<reference evidence="1 2" key="1">
    <citation type="submission" date="2018-08" db="EMBL/GenBank/DDBJ databases">
        <title>Actinomadura spongicola sp. nov., isolated from marine sponge Leucetta chagosensis.</title>
        <authorList>
            <person name="Li L."/>
            <person name="Lin H.W."/>
        </authorList>
    </citation>
    <scope>NUCLEOTIDE SEQUENCE [LARGE SCALE GENOMIC DNA]</scope>
    <source>
        <strain evidence="1 2">LHW52907</strain>
    </source>
</reference>
<dbReference type="AlphaFoldDB" id="A0A372GLI4"/>
<comment type="caution">
    <text evidence="1">The sequence shown here is derived from an EMBL/GenBank/DDBJ whole genome shotgun (WGS) entry which is preliminary data.</text>
</comment>
<accession>A0A372GLI4</accession>
<keyword evidence="2" id="KW-1185">Reference proteome</keyword>
<evidence type="ECO:0000313" key="1">
    <source>
        <dbReference type="EMBL" id="RFS85959.1"/>
    </source>
</evidence>
<organism evidence="1 2">
    <name type="scientific">Actinomadura spongiicola</name>
    <dbReference type="NCBI Taxonomy" id="2303421"/>
    <lineage>
        <taxon>Bacteria</taxon>
        <taxon>Bacillati</taxon>
        <taxon>Actinomycetota</taxon>
        <taxon>Actinomycetes</taxon>
        <taxon>Streptosporangiales</taxon>
        <taxon>Thermomonosporaceae</taxon>
        <taxon>Actinomadura</taxon>
    </lineage>
</organism>
<dbReference type="EMBL" id="QVNQ01000002">
    <property type="protein sequence ID" value="RFS85959.1"/>
    <property type="molecule type" value="Genomic_DNA"/>
</dbReference>
<gene>
    <name evidence="1" type="ORF">D0T12_04790</name>
</gene>
<proteinExistence type="predicted"/>